<dbReference type="EMBL" id="FNVD01000001">
    <property type="protein sequence ID" value="SEF49950.1"/>
    <property type="molecule type" value="Genomic_DNA"/>
</dbReference>
<dbReference type="GO" id="GO:0016020">
    <property type="term" value="C:membrane"/>
    <property type="evidence" value="ECO:0007669"/>
    <property type="project" value="UniProtKB-SubCell"/>
</dbReference>
<proteinExistence type="inferred from homology"/>
<evidence type="ECO:0000313" key="8">
    <source>
        <dbReference type="Proteomes" id="UP000236742"/>
    </source>
</evidence>
<evidence type="ECO:0000256" key="1">
    <source>
        <dbReference type="ARBA" id="ARBA00004141"/>
    </source>
</evidence>
<feature type="transmembrane region" description="Helical" evidence="6">
    <location>
        <begin position="275"/>
        <end position="292"/>
    </location>
</feature>
<evidence type="ECO:0000256" key="6">
    <source>
        <dbReference type="SAM" id="Phobius"/>
    </source>
</evidence>
<feature type="transmembrane region" description="Helical" evidence="6">
    <location>
        <begin position="66"/>
        <end position="91"/>
    </location>
</feature>
<evidence type="ECO:0000313" key="7">
    <source>
        <dbReference type="EMBL" id="SEF49950.1"/>
    </source>
</evidence>
<organism evidence="7 8">
    <name type="scientific">Jhaorihella thermophila</name>
    <dbReference type="NCBI Taxonomy" id="488547"/>
    <lineage>
        <taxon>Bacteria</taxon>
        <taxon>Pseudomonadati</taxon>
        <taxon>Pseudomonadota</taxon>
        <taxon>Alphaproteobacteria</taxon>
        <taxon>Rhodobacterales</taxon>
        <taxon>Paracoccaceae</taxon>
        <taxon>Jhaorihella</taxon>
    </lineage>
</organism>
<feature type="transmembrane region" description="Helical" evidence="6">
    <location>
        <begin position="216"/>
        <end position="235"/>
    </location>
</feature>
<dbReference type="Pfam" id="PF01594">
    <property type="entry name" value="AI-2E_transport"/>
    <property type="match status" value="1"/>
</dbReference>
<protein>
    <submittedName>
        <fullName evidence="7">Predicted PurR-regulated permease PerM</fullName>
    </submittedName>
</protein>
<evidence type="ECO:0000256" key="2">
    <source>
        <dbReference type="ARBA" id="ARBA00009773"/>
    </source>
</evidence>
<evidence type="ECO:0000256" key="5">
    <source>
        <dbReference type="ARBA" id="ARBA00023136"/>
    </source>
</evidence>
<dbReference type="InterPro" id="IPR002549">
    <property type="entry name" value="AI-2E-like"/>
</dbReference>
<dbReference type="PANTHER" id="PTHR21716">
    <property type="entry name" value="TRANSMEMBRANE PROTEIN"/>
    <property type="match status" value="1"/>
</dbReference>
<keyword evidence="8" id="KW-1185">Reference proteome</keyword>
<feature type="transmembrane region" description="Helical" evidence="6">
    <location>
        <begin position="312"/>
        <end position="342"/>
    </location>
</feature>
<keyword evidence="3 6" id="KW-0812">Transmembrane</keyword>
<keyword evidence="4 6" id="KW-1133">Transmembrane helix</keyword>
<comment type="similarity">
    <text evidence="2">Belongs to the autoinducer-2 exporter (AI-2E) (TC 2.A.86) family.</text>
</comment>
<feature type="transmembrane region" description="Helical" evidence="6">
    <location>
        <begin position="35"/>
        <end position="54"/>
    </location>
</feature>
<feature type="transmembrane region" description="Helical" evidence="6">
    <location>
        <begin position="12"/>
        <end position="29"/>
    </location>
</feature>
<dbReference type="PANTHER" id="PTHR21716:SF4">
    <property type="entry name" value="TRANSMEMBRANE PROTEIN 245"/>
    <property type="match status" value="1"/>
</dbReference>
<feature type="transmembrane region" description="Helical" evidence="6">
    <location>
        <begin position="158"/>
        <end position="178"/>
    </location>
</feature>
<comment type="subcellular location">
    <subcellularLocation>
        <location evidence="1">Membrane</location>
        <topology evidence="1">Multi-pass membrane protein</topology>
    </subcellularLocation>
</comment>
<dbReference type="OrthoDB" id="106838at2"/>
<sequence>MKPAQPFSAESLRWTALLAATVLISVVVFNMTRGLLEPLVLAAITGAMVHPMNARLADRLGGRRSVASGISLVLMLLLVILPLIGLIAVAVSQADSMARGVGQLAIRFNETDWDRMVPDWLPWKGRVEDLWPRVLNKLGDLIQAMAAFFVSSLSSMTLGAATFFLKLFVFFYSLFFFLQMDTPILLQLLRFTGLAPETQETLNDRIMSISRATIKGTLLIAIIQGALGGAAFWAAGVPGSAFWAVVMMVFAVLPALGAPFVLFGGAIYLGAKGDYAAAVGVAVWAAAVVSTIDNLLRPVLVGRDARLHDIIILVSTLGGLAMFGASGMILGPVLAGLFVTIWTTLAESIQSAGEPQ</sequence>
<dbReference type="AlphaFoldDB" id="A0A1H5SHM2"/>
<reference evidence="7 8" key="1">
    <citation type="submission" date="2016-10" db="EMBL/GenBank/DDBJ databases">
        <authorList>
            <person name="de Groot N.N."/>
        </authorList>
    </citation>
    <scope>NUCLEOTIDE SEQUENCE [LARGE SCALE GENOMIC DNA]</scope>
    <source>
        <strain evidence="7 8">DSM 23413</strain>
    </source>
</reference>
<dbReference type="Proteomes" id="UP000236742">
    <property type="component" value="Unassembled WGS sequence"/>
</dbReference>
<dbReference type="RefSeq" id="WP_104006518.1">
    <property type="nucleotide sequence ID" value="NZ_FNVD01000001.1"/>
</dbReference>
<feature type="transmembrane region" description="Helical" evidence="6">
    <location>
        <begin position="241"/>
        <end position="263"/>
    </location>
</feature>
<accession>A0A1H5SHM2</accession>
<evidence type="ECO:0000256" key="4">
    <source>
        <dbReference type="ARBA" id="ARBA00022989"/>
    </source>
</evidence>
<evidence type="ECO:0000256" key="3">
    <source>
        <dbReference type="ARBA" id="ARBA00022692"/>
    </source>
</evidence>
<name>A0A1H5SHM2_9RHOB</name>
<keyword evidence="5 6" id="KW-0472">Membrane</keyword>
<gene>
    <name evidence="7" type="ORF">SAMN05421751_101529</name>
</gene>